<dbReference type="Pfam" id="PF04136">
    <property type="entry name" value="COG3_N"/>
    <property type="match status" value="1"/>
</dbReference>
<evidence type="ECO:0000256" key="9">
    <source>
        <dbReference type="SAM" id="MobiDB-lite"/>
    </source>
</evidence>
<reference evidence="12 13" key="1">
    <citation type="submission" date="2023-09" db="EMBL/GenBank/DDBJ databases">
        <title>Nesidiocoris tenuis whole genome shotgun sequence.</title>
        <authorList>
            <person name="Shibata T."/>
            <person name="Shimoda M."/>
            <person name="Kobayashi T."/>
            <person name="Uehara T."/>
        </authorList>
    </citation>
    <scope>NUCLEOTIDE SEQUENCE [LARGE SCALE GENOMIC DNA]</scope>
    <source>
        <strain evidence="12 13">Japan</strain>
    </source>
</reference>
<gene>
    <name evidence="12" type="ORF">NTJ_04365</name>
</gene>
<evidence type="ECO:0000256" key="6">
    <source>
        <dbReference type="ARBA" id="ARBA00023034"/>
    </source>
</evidence>
<comment type="subcellular location">
    <subcellularLocation>
        <location evidence="1">Golgi apparatus membrane</location>
        <topology evidence="1">Peripheral membrane protein</topology>
    </subcellularLocation>
</comment>
<dbReference type="InterPro" id="IPR007265">
    <property type="entry name" value="COG_su3"/>
</dbReference>
<proteinExistence type="inferred from homology"/>
<evidence type="ECO:0000256" key="2">
    <source>
        <dbReference type="ARBA" id="ARBA00009936"/>
    </source>
</evidence>
<keyword evidence="7" id="KW-0472">Membrane</keyword>
<name>A0ABN7AH16_9HEMI</name>
<keyword evidence="5" id="KW-0653">Protein transport</keyword>
<feature type="domain" description="Conserved oligomeric Golgi complex subunit 3 N-terminal" evidence="10">
    <location>
        <begin position="102"/>
        <end position="241"/>
    </location>
</feature>
<evidence type="ECO:0000256" key="8">
    <source>
        <dbReference type="ARBA" id="ARBA00031339"/>
    </source>
</evidence>
<keyword evidence="13" id="KW-1185">Reference proteome</keyword>
<keyword evidence="4" id="KW-0813">Transport</keyword>
<feature type="region of interest" description="Disordered" evidence="9">
    <location>
        <begin position="833"/>
        <end position="884"/>
    </location>
</feature>
<evidence type="ECO:0000256" key="1">
    <source>
        <dbReference type="ARBA" id="ARBA00004395"/>
    </source>
</evidence>
<protein>
    <recommendedName>
        <fullName evidence="3">Conserved oligomeric Golgi complex subunit 3</fullName>
    </recommendedName>
    <alternativeName>
        <fullName evidence="8">Component of oligomeric Golgi complex 3</fullName>
    </alternativeName>
</protein>
<keyword evidence="6" id="KW-0333">Golgi apparatus</keyword>
<dbReference type="Proteomes" id="UP001307889">
    <property type="component" value="Chromosome 3"/>
</dbReference>
<evidence type="ECO:0000259" key="10">
    <source>
        <dbReference type="Pfam" id="PF04136"/>
    </source>
</evidence>
<evidence type="ECO:0000256" key="3">
    <source>
        <dbReference type="ARBA" id="ARBA00020976"/>
    </source>
</evidence>
<evidence type="ECO:0000256" key="4">
    <source>
        <dbReference type="ARBA" id="ARBA00022448"/>
    </source>
</evidence>
<sequence>MSNKSASSDVSNTMIFDWDKPDDSLAPLSNSQRNCILDLGQELKDRGIFPQLFHKDDDGGECKPGDEFSASRNINNVREFMEWYTAKEDKWCDRGDIHYHDYLHQLCNQKNDCCEILAQVDSCLKDLKDLTFEYQTVSNRTNALHQASEELLADQIKLITVRDAVSDRLRHFKSLDRFVQSLDNNTLTVHSSDLASALDELNEHVQYLKAHPKFKESFNYLSRYQQCQRRLLAMMRDAIASGLSLATLHASANTASHYAKFQVARHNLRPLIAMMEDRSSHTELYEAMLAECHEAYVSERQNLIGPSVLNTMESLVGANTTTGGVVDLCSLMRAACAFLIHVSLDEHKLYGQFFTVQTDTFDKYLETLCVSLYDVTRPLVIHMKHLESLAELCSILRLEMLQEQVSNNKEALSAFGGVAEQLLHDVQERLVFRAHMYLRTDVAEYNPSPGDLAYPEKLHLMQSIAQSVHDQEMSQLTRSESRASLNSLCSVASQDALKSMNPNMPTSSPADLHGMWYPPVRRTLLCLSRLYRCVERPTFQGISQEALSLCMQSIKLAAEKITSNKSPLDGEMFQIKHLLILREQIAPFQVDFTVKEMALDFSKMKSAAAQLLNKRTKLFSLSSNNALLEFLLEGSPEVREQWLDSRKDVDRALKASCEAFILHSTSHLLPSFIPFLEQAEHWKAEELLKLQPWATPAALSTLVQNALKCIKTKLPGLQATMQLYLANRDTEFILYRPIRNNVVGCFTRLHQVLVSSGYTADEQTQIGCPTAEQAYVLVSSVSLLQQHALAQQQQRKISTSSQLVNEKKVDAPLHQEIGDERLPRLEKLSFEGKPYQTSEAEETNAAPAPQDLPVRSVDSSLSNVPKDTSTIIADNQQDLRPVDV</sequence>
<dbReference type="InterPro" id="IPR048685">
    <property type="entry name" value="COG3_C"/>
</dbReference>
<dbReference type="Pfam" id="PF20671">
    <property type="entry name" value="COG3_C"/>
    <property type="match status" value="1"/>
</dbReference>
<organism evidence="12 13">
    <name type="scientific">Nesidiocoris tenuis</name>
    <dbReference type="NCBI Taxonomy" id="355587"/>
    <lineage>
        <taxon>Eukaryota</taxon>
        <taxon>Metazoa</taxon>
        <taxon>Ecdysozoa</taxon>
        <taxon>Arthropoda</taxon>
        <taxon>Hexapoda</taxon>
        <taxon>Insecta</taxon>
        <taxon>Pterygota</taxon>
        <taxon>Neoptera</taxon>
        <taxon>Paraneoptera</taxon>
        <taxon>Hemiptera</taxon>
        <taxon>Heteroptera</taxon>
        <taxon>Panheteroptera</taxon>
        <taxon>Cimicomorpha</taxon>
        <taxon>Miridae</taxon>
        <taxon>Dicyphina</taxon>
        <taxon>Nesidiocoris</taxon>
    </lineage>
</organism>
<dbReference type="PANTHER" id="PTHR13302:SF8">
    <property type="entry name" value="CONSERVED OLIGOMERIC GOLGI COMPLEX SUBUNIT 3"/>
    <property type="match status" value="1"/>
</dbReference>
<evidence type="ECO:0000313" key="13">
    <source>
        <dbReference type="Proteomes" id="UP001307889"/>
    </source>
</evidence>
<evidence type="ECO:0000259" key="11">
    <source>
        <dbReference type="Pfam" id="PF20671"/>
    </source>
</evidence>
<evidence type="ECO:0000256" key="7">
    <source>
        <dbReference type="ARBA" id="ARBA00023136"/>
    </source>
</evidence>
<accession>A0ABN7AH16</accession>
<feature type="compositionally biased region" description="Polar residues" evidence="9">
    <location>
        <begin position="857"/>
        <end position="878"/>
    </location>
</feature>
<evidence type="ECO:0000313" key="12">
    <source>
        <dbReference type="EMBL" id="BES91557.1"/>
    </source>
</evidence>
<evidence type="ECO:0000256" key="5">
    <source>
        <dbReference type="ARBA" id="ARBA00022927"/>
    </source>
</evidence>
<dbReference type="PANTHER" id="PTHR13302">
    <property type="entry name" value="CONSERVED OLIGOMERIC GOLGI COMPLEX COMPONENT 3"/>
    <property type="match status" value="1"/>
</dbReference>
<dbReference type="InterPro" id="IPR048320">
    <property type="entry name" value="COG3_N"/>
</dbReference>
<comment type="similarity">
    <text evidence="2">Belongs to the COG3 family.</text>
</comment>
<feature type="domain" description="Conserved oligomeric Golgi complex subunit 3 C-terminal" evidence="11">
    <location>
        <begin position="255"/>
        <end position="604"/>
    </location>
</feature>
<dbReference type="EMBL" id="AP028911">
    <property type="protein sequence ID" value="BES91557.1"/>
    <property type="molecule type" value="Genomic_DNA"/>
</dbReference>